<comment type="subcellular location">
    <subcellularLocation>
        <location evidence="7">Cytoplasm</location>
    </subcellularLocation>
</comment>
<dbReference type="PANTHER" id="PTHR32338:SF10">
    <property type="entry name" value="N-ACETYL-GAMMA-GLUTAMYL-PHOSPHATE REDUCTASE, CHLOROPLASTIC-RELATED"/>
    <property type="match status" value="1"/>
</dbReference>
<dbReference type="InterPro" id="IPR000534">
    <property type="entry name" value="Semialdehyde_DH_NAD-bd"/>
</dbReference>
<feature type="domain" description="Semialdehyde dehydrogenase NAD-binding" evidence="9">
    <location>
        <begin position="10"/>
        <end position="149"/>
    </location>
</feature>
<name>U2VDP1_9ACTN</name>
<comment type="caution">
    <text evidence="10">The sequence shown here is derived from an EMBL/GenBank/DDBJ whole genome shotgun (WGS) entry which is preliminary data.</text>
</comment>
<keyword evidence="7" id="KW-0963">Cytoplasm</keyword>
<evidence type="ECO:0000313" key="11">
    <source>
        <dbReference type="Proteomes" id="UP000016638"/>
    </source>
</evidence>
<dbReference type="EMBL" id="AWEZ01000006">
    <property type="protein sequence ID" value="ERL10696.1"/>
    <property type="molecule type" value="Genomic_DNA"/>
</dbReference>
<protein>
    <recommendedName>
        <fullName evidence="7">N-acetyl-gamma-glutamyl-phosphate reductase</fullName>
        <shortName evidence="7">AGPR</shortName>
        <ecNumber evidence="7">1.2.1.38</ecNumber>
    </recommendedName>
    <alternativeName>
        <fullName evidence="7">N-acetyl-glutamate semialdehyde dehydrogenase</fullName>
        <shortName evidence="7">NAGSA dehydrogenase</shortName>
    </alternativeName>
</protein>
<comment type="similarity">
    <text evidence="7">Belongs to the NAGSA dehydrogenase family. Type 1 subfamily.</text>
</comment>
<evidence type="ECO:0000256" key="5">
    <source>
        <dbReference type="ARBA" id="ARBA00023002"/>
    </source>
</evidence>
<evidence type="ECO:0000256" key="6">
    <source>
        <dbReference type="ARBA" id="ARBA00050557"/>
    </source>
</evidence>
<sequence>MSGMSEEVVNICVVGATGYAGVEVARLVLDHPTLRLVMVTDRKIAGTPLAEAYPSLRGITDLAFSLPEPDAIAKTADVAFLAVPHTASLSLTPQLLARGVTVIDLSADYRLKDAATYEAWYGVPHTSPSLLAEAVYGLPELNRDKLTDLARTRAAGRPVLVAAPGCYPTATALAAAPALAAGLTTTSLVISDCISGVSGAGRAPSERTHYCHAAESVEAYGVGRHRHTPEIEQTLTGVAGRPMDVVFTPHLAPLTRGLLSTVYLEAASGVTTAQVQQAYGDAYAHEALVTTLPSGQMPRTGSVAGSARAQVGVALDQRRRGMIVASCAIDNLGKGAASQAVQCANVVLGLPETCGLDFTAPVL</sequence>
<dbReference type="InterPro" id="IPR050085">
    <property type="entry name" value="AGPR"/>
</dbReference>
<dbReference type="GO" id="GO:0006526">
    <property type="term" value="P:L-arginine biosynthetic process"/>
    <property type="evidence" value="ECO:0007669"/>
    <property type="project" value="UniProtKB-UniRule"/>
</dbReference>
<dbReference type="Gene3D" id="3.30.360.10">
    <property type="entry name" value="Dihydrodipicolinate Reductase, domain 2"/>
    <property type="match status" value="1"/>
</dbReference>
<dbReference type="UniPathway" id="UPA00068">
    <property type="reaction ID" value="UER00108"/>
</dbReference>
<evidence type="ECO:0000256" key="3">
    <source>
        <dbReference type="ARBA" id="ARBA00022605"/>
    </source>
</evidence>
<organism evidence="10 11">
    <name type="scientific">Olsenella profusa F0195</name>
    <dbReference type="NCBI Taxonomy" id="1125712"/>
    <lineage>
        <taxon>Bacteria</taxon>
        <taxon>Bacillati</taxon>
        <taxon>Actinomycetota</taxon>
        <taxon>Coriobacteriia</taxon>
        <taxon>Coriobacteriales</taxon>
        <taxon>Atopobiaceae</taxon>
        <taxon>Olsenella</taxon>
    </lineage>
</organism>
<dbReference type="InterPro" id="IPR036291">
    <property type="entry name" value="NAD(P)-bd_dom_sf"/>
</dbReference>
<dbReference type="SUPFAM" id="SSF55347">
    <property type="entry name" value="Glyceraldehyde-3-phosphate dehydrogenase-like, C-terminal domain"/>
    <property type="match status" value="1"/>
</dbReference>
<dbReference type="FunFam" id="3.30.360.10:FF:000014">
    <property type="entry name" value="N-acetyl-gamma-glutamyl-phosphate reductase"/>
    <property type="match status" value="1"/>
</dbReference>
<comment type="catalytic activity">
    <reaction evidence="6 7">
        <text>N-acetyl-L-glutamate 5-semialdehyde + phosphate + NADP(+) = N-acetyl-L-glutamyl 5-phosphate + NADPH + H(+)</text>
        <dbReference type="Rhea" id="RHEA:21588"/>
        <dbReference type="ChEBI" id="CHEBI:15378"/>
        <dbReference type="ChEBI" id="CHEBI:29123"/>
        <dbReference type="ChEBI" id="CHEBI:43474"/>
        <dbReference type="ChEBI" id="CHEBI:57783"/>
        <dbReference type="ChEBI" id="CHEBI:57936"/>
        <dbReference type="ChEBI" id="CHEBI:58349"/>
        <dbReference type="EC" id="1.2.1.38"/>
    </reaction>
</comment>
<comment type="pathway">
    <text evidence="1 7">Amino-acid biosynthesis; L-arginine biosynthesis; N(2)-acetyl-L-ornithine from L-glutamate: step 3/4.</text>
</comment>
<dbReference type="EC" id="1.2.1.38" evidence="7"/>
<dbReference type="Proteomes" id="UP000016638">
    <property type="component" value="Unassembled WGS sequence"/>
</dbReference>
<dbReference type="SMART" id="SM00859">
    <property type="entry name" value="Semialdhyde_dh"/>
    <property type="match status" value="1"/>
</dbReference>
<dbReference type="Pfam" id="PF22698">
    <property type="entry name" value="Semialdhyde_dhC_1"/>
    <property type="match status" value="1"/>
</dbReference>
<evidence type="ECO:0000256" key="8">
    <source>
        <dbReference type="PROSITE-ProRule" id="PRU10010"/>
    </source>
</evidence>
<dbReference type="STRING" id="1125712.HMPREF1316_1094"/>
<dbReference type="Gene3D" id="3.40.50.720">
    <property type="entry name" value="NAD(P)-binding Rossmann-like Domain"/>
    <property type="match status" value="1"/>
</dbReference>
<evidence type="ECO:0000256" key="7">
    <source>
        <dbReference type="HAMAP-Rule" id="MF_00150"/>
    </source>
</evidence>
<dbReference type="PROSITE" id="PS01224">
    <property type="entry name" value="ARGC"/>
    <property type="match status" value="1"/>
</dbReference>
<dbReference type="SUPFAM" id="SSF51735">
    <property type="entry name" value="NAD(P)-binding Rossmann-fold domains"/>
    <property type="match status" value="1"/>
</dbReference>
<proteinExistence type="inferred from homology"/>
<dbReference type="HAMAP" id="MF_00150">
    <property type="entry name" value="ArgC_type1"/>
    <property type="match status" value="1"/>
</dbReference>
<dbReference type="GO" id="GO:0051287">
    <property type="term" value="F:NAD binding"/>
    <property type="evidence" value="ECO:0007669"/>
    <property type="project" value="InterPro"/>
</dbReference>
<keyword evidence="11" id="KW-1185">Reference proteome</keyword>
<dbReference type="InterPro" id="IPR023013">
    <property type="entry name" value="AGPR_AS"/>
</dbReference>
<dbReference type="InterPro" id="IPR000706">
    <property type="entry name" value="AGPR_type-1"/>
</dbReference>
<dbReference type="GO" id="GO:0003942">
    <property type="term" value="F:N-acetyl-gamma-glutamyl-phosphate reductase activity"/>
    <property type="evidence" value="ECO:0007669"/>
    <property type="project" value="UniProtKB-UniRule"/>
</dbReference>
<evidence type="ECO:0000259" key="9">
    <source>
        <dbReference type="SMART" id="SM00859"/>
    </source>
</evidence>
<gene>
    <name evidence="7 10" type="primary">argC</name>
    <name evidence="10" type="ORF">HMPREF1316_1094</name>
</gene>
<reference evidence="10 11" key="1">
    <citation type="submission" date="2013-08" db="EMBL/GenBank/DDBJ databases">
        <authorList>
            <person name="Durkin A.S."/>
            <person name="Haft D.R."/>
            <person name="McCorrison J."/>
            <person name="Torralba M."/>
            <person name="Gillis M."/>
            <person name="Haft D.H."/>
            <person name="Methe B."/>
            <person name="Sutton G."/>
            <person name="Nelson K.E."/>
        </authorList>
    </citation>
    <scope>NUCLEOTIDE SEQUENCE [LARGE SCALE GENOMIC DNA]</scope>
    <source>
        <strain evidence="10 11">F0195</strain>
    </source>
</reference>
<feature type="active site" evidence="7 8">
    <location>
        <position position="166"/>
    </location>
</feature>
<evidence type="ECO:0000256" key="1">
    <source>
        <dbReference type="ARBA" id="ARBA00004862"/>
    </source>
</evidence>
<dbReference type="AlphaFoldDB" id="U2VDP1"/>
<dbReference type="CDD" id="cd17895">
    <property type="entry name" value="AGPR_1_N"/>
    <property type="match status" value="1"/>
</dbReference>
<dbReference type="InterPro" id="IPR058924">
    <property type="entry name" value="AGPR_dimerisation_dom"/>
</dbReference>
<dbReference type="Pfam" id="PF01118">
    <property type="entry name" value="Semialdhyde_dh"/>
    <property type="match status" value="1"/>
</dbReference>
<keyword evidence="5 7" id="KW-0560">Oxidoreductase</keyword>
<keyword evidence="4 7" id="KW-0521">NADP</keyword>
<comment type="function">
    <text evidence="7">Catalyzes the NADPH-dependent reduction of N-acetyl-5-glutamyl phosphate to yield N-acetyl-L-glutamate 5-semialdehyde.</text>
</comment>
<dbReference type="eggNOG" id="COG0002">
    <property type="taxonomic scope" value="Bacteria"/>
</dbReference>
<evidence type="ECO:0000256" key="4">
    <source>
        <dbReference type="ARBA" id="ARBA00022857"/>
    </source>
</evidence>
<dbReference type="PATRIC" id="fig|1125712.3.peg.145"/>
<dbReference type="PANTHER" id="PTHR32338">
    <property type="entry name" value="N-ACETYL-GAMMA-GLUTAMYL-PHOSPHATE REDUCTASE, CHLOROPLASTIC-RELATED-RELATED"/>
    <property type="match status" value="1"/>
</dbReference>
<keyword evidence="2 7" id="KW-0055">Arginine biosynthesis</keyword>
<dbReference type="CDD" id="cd23934">
    <property type="entry name" value="AGPR_1_C"/>
    <property type="match status" value="1"/>
</dbReference>
<evidence type="ECO:0000256" key="2">
    <source>
        <dbReference type="ARBA" id="ARBA00022571"/>
    </source>
</evidence>
<dbReference type="NCBIfam" id="TIGR01850">
    <property type="entry name" value="argC"/>
    <property type="match status" value="1"/>
</dbReference>
<dbReference type="GO" id="GO:0070401">
    <property type="term" value="F:NADP+ binding"/>
    <property type="evidence" value="ECO:0007669"/>
    <property type="project" value="InterPro"/>
</dbReference>
<keyword evidence="3 7" id="KW-0028">Amino-acid biosynthesis</keyword>
<dbReference type="GO" id="GO:0005737">
    <property type="term" value="C:cytoplasm"/>
    <property type="evidence" value="ECO:0007669"/>
    <property type="project" value="UniProtKB-SubCell"/>
</dbReference>
<evidence type="ECO:0000313" key="10">
    <source>
        <dbReference type="EMBL" id="ERL10696.1"/>
    </source>
</evidence>
<accession>U2VDP1</accession>